<dbReference type="GO" id="GO:0034976">
    <property type="term" value="P:response to endoplasmic reticulum stress"/>
    <property type="evidence" value="ECO:0007669"/>
    <property type="project" value="TreeGrafter"/>
</dbReference>
<dbReference type="GO" id="GO:0005783">
    <property type="term" value="C:endoplasmic reticulum"/>
    <property type="evidence" value="ECO:0007669"/>
    <property type="project" value="TreeGrafter"/>
</dbReference>
<organism evidence="5">
    <name type="scientific">Onchocerca ochengi</name>
    <name type="common">Filarial nematode worm</name>
    <dbReference type="NCBI Taxonomy" id="42157"/>
    <lineage>
        <taxon>Eukaryota</taxon>
        <taxon>Metazoa</taxon>
        <taxon>Ecdysozoa</taxon>
        <taxon>Nematoda</taxon>
        <taxon>Chromadorea</taxon>
        <taxon>Rhabditida</taxon>
        <taxon>Spirurina</taxon>
        <taxon>Spiruromorpha</taxon>
        <taxon>Filarioidea</taxon>
        <taxon>Onchocercidae</taxon>
        <taxon>Onchocerca</taxon>
    </lineage>
</organism>
<dbReference type="PANTHER" id="PTHR21650:SF4">
    <property type="entry name" value="MEMBRALIN"/>
    <property type="match status" value="1"/>
</dbReference>
<feature type="signal peptide" evidence="2">
    <location>
        <begin position="1"/>
        <end position="32"/>
    </location>
</feature>
<protein>
    <submittedName>
        <fullName evidence="5">Membralin</fullName>
    </submittedName>
</protein>
<keyword evidence="2" id="KW-0732">Signal</keyword>
<proteinExistence type="predicted"/>
<dbReference type="EMBL" id="UYRW01002347">
    <property type="protein sequence ID" value="VDK84580.1"/>
    <property type="molecule type" value="Genomic_DNA"/>
</dbReference>
<accession>A0A182EG04</accession>
<name>A0A182EG04_ONCOC</name>
<dbReference type="InterPro" id="IPR019144">
    <property type="entry name" value="Membralin"/>
</dbReference>
<gene>
    <name evidence="3" type="ORF">NOO_LOCUS7023</name>
</gene>
<sequence length="254" mass="27318">MFELNQSLVFPAAPLLTVILALVGRIAQGTTAYEATVNSVFSGMEAIMSEVFNDTSTAFYVILLVWIADQYDAICCHSPISKRHWLRFFYLYHYAFYAYQYRYNGQYGGLALLTSSFFILQQNTATGTSSDAQTATNVPANAASADSLTENVGVESSADGSLSSGEASSSTNGSTTSDIWSSEAEMVLSVPNKLQGVTELGEGSSSMNEISNNLTLSDPLLMAGEQTAHEIVDSAIDCVFNSTVTTEETNIHPL</sequence>
<dbReference type="AlphaFoldDB" id="A0A182EG04"/>
<dbReference type="OrthoDB" id="5858731at2759"/>
<evidence type="ECO:0000256" key="1">
    <source>
        <dbReference type="SAM" id="MobiDB-lite"/>
    </source>
</evidence>
<reference evidence="3 4" key="2">
    <citation type="submission" date="2018-08" db="EMBL/GenBank/DDBJ databases">
        <authorList>
            <person name="Laetsch R D."/>
            <person name="Stevens L."/>
            <person name="Kumar S."/>
            <person name="Blaxter L. M."/>
        </authorList>
    </citation>
    <scope>NUCLEOTIDE SEQUENCE [LARGE SCALE GENOMIC DNA]</scope>
</reference>
<evidence type="ECO:0000313" key="5">
    <source>
        <dbReference type="WBParaSite" id="nOo.2.0.1.t07023-RA"/>
    </source>
</evidence>
<feature type="chain" id="PRO_5043137567" evidence="2">
    <location>
        <begin position="33"/>
        <end position="254"/>
    </location>
</feature>
<evidence type="ECO:0000313" key="3">
    <source>
        <dbReference type="EMBL" id="VDK84580.1"/>
    </source>
</evidence>
<dbReference type="Proteomes" id="UP000271087">
    <property type="component" value="Unassembled WGS sequence"/>
</dbReference>
<dbReference type="PANTHER" id="PTHR21650">
    <property type="entry name" value="MEMBRALIN/KINETOCHORE PROTEIN NUF2"/>
    <property type="match status" value="1"/>
</dbReference>
<evidence type="ECO:0000256" key="2">
    <source>
        <dbReference type="SAM" id="SignalP"/>
    </source>
</evidence>
<evidence type="ECO:0000313" key="4">
    <source>
        <dbReference type="Proteomes" id="UP000271087"/>
    </source>
</evidence>
<reference evidence="5" key="1">
    <citation type="submission" date="2016-06" db="UniProtKB">
        <authorList>
            <consortium name="WormBaseParasite"/>
        </authorList>
    </citation>
    <scope>IDENTIFICATION</scope>
</reference>
<dbReference type="STRING" id="42157.A0A182EG04"/>
<dbReference type="GO" id="GO:1904294">
    <property type="term" value="P:positive regulation of ERAD pathway"/>
    <property type="evidence" value="ECO:0007669"/>
    <property type="project" value="TreeGrafter"/>
</dbReference>
<feature type="region of interest" description="Disordered" evidence="1">
    <location>
        <begin position="155"/>
        <end position="177"/>
    </location>
</feature>
<keyword evidence="4" id="KW-1185">Reference proteome</keyword>
<dbReference type="Pfam" id="PF09746">
    <property type="entry name" value="Membralin"/>
    <property type="match status" value="2"/>
</dbReference>
<dbReference type="WBParaSite" id="nOo.2.0.1.t07023-RA">
    <property type="protein sequence ID" value="nOo.2.0.1.t07023-RA"/>
    <property type="gene ID" value="nOo.2.0.1.g07023"/>
</dbReference>